<dbReference type="EMBL" id="QTSX02004457">
    <property type="protein sequence ID" value="KAJ9064527.1"/>
    <property type="molecule type" value="Genomic_DNA"/>
</dbReference>
<proteinExistence type="predicted"/>
<reference evidence="1" key="1">
    <citation type="submission" date="2022-04" db="EMBL/GenBank/DDBJ databases">
        <title>Genome of the entomopathogenic fungus Entomophthora muscae.</title>
        <authorList>
            <person name="Elya C."/>
            <person name="Lovett B.R."/>
            <person name="Lee E."/>
            <person name="Macias A.M."/>
            <person name="Hajek A.E."/>
            <person name="De Bivort B.L."/>
            <person name="Kasson M.T."/>
            <person name="De Fine Licht H.H."/>
            <person name="Stajich J.E."/>
        </authorList>
    </citation>
    <scope>NUCLEOTIDE SEQUENCE</scope>
    <source>
        <strain evidence="1">Berkeley</strain>
    </source>
</reference>
<dbReference type="Proteomes" id="UP001165960">
    <property type="component" value="Unassembled WGS sequence"/>
</dbReference>
<organism evidence="1 2">
    <name type="scientific">Entomophthora muscae</name>
    <dbReference type="NCBI Taxonomy" id="34485"/>
    <lineage>
        <taxon>Eukaryota</taxon>
        <taxon>Fungi</taxon>
        <taxon>Fungi incertae sedis</taxon>
        <taxon>Zoopagomycota</taxon>
        <taxon>Entomophthoromycotina</taxon>
        <taxon>Entomophthoromycetes</taxon>
        <taxon>Entomophthorales</taxon>
        <taxon>Entomophthoraceae</taxon>
        <taxon>Entomophthora</taxon>
    </lineage>
</organism>
<accession>A0ACC2SQH6</accession>
<protein>
    <submittedName>
        <fullName evidence="1">Uncharacterized protein</fullName>
    </submittedName>
</protein>
<gene>
    <name evidence="1" type="ORF">DSO57_1029615</name>
</gene>
<name>A0ACC2SQH6_9FUNG</name>
<sequence length="138" mass="15314">MPFRGKHKDWAIPALFAQTVSQGFSAQPNPPQKTPTIYESQAAAPLKIPLAVALRSLCWQSNGKPSRKATQNLWPKNLPPLRWENLPEAHISPGMVLIRGPFTSAPRLKDKHLNSGHAPLAYQTALDVFITGYLTPLW</sequence>
<keyword evidence="2" id="KW-1185">Reference proteome</keyword>
<evidence type="ECO:0000313" key="1">
    <source>
        <dbReference type="EMBL" id="KAJ9064527.1"/>
    </source>
</evidence>
<comment type="caution">
    <text evidence="1">The sequence shown here is derived from an EMBL/GenBank/DDBJ whole genome shotgun (WGS) entry which is preliminary data.</text>
</comment>
<evidence type="ECO:0000313" key="2">
    <source>
        <dbReference type="Proteomes" id="UP001165960"/>
    </source>
</evidence>